<keyword evidence="2" id="KW-0238">DNA-binding</keyword>
<dbReference type="Gene3D" id="1.10.10.60">
    <property type="entry name" value="Homeodomain-like"/>
    <property type="match status" value="2"/>
</dbReference>
<evidence type="ECO:0000256" key="1">
    <source>
        <dbReference type="ARBA" id="ARBA00023015"/>
    </source>
</evidence>
<gene>
    <name evidence="5" type="ORF">J2Z66_000987</name>
</gene>
<keyword evidence="1" id="KW-0805">Transcription regulation</keyword>
<comment type="caution">
    <text evidence="5">The sequence shown here is derived from an EMBL/GenBank/DDBJ whole genome shotgun (WGS) entry which is preliminary data.</text>
</comment>
<dbReference type="PROSITE" id="PS01124">
    <property type="entry name" value="HTH_ARAC_FAMILY_2"/>
    <property type="match status" value="1"/>
</dbReference>
<sequence length="294" mass="33088">MPKEMGEGYWQRIRTYSSIDIVICDVRFHKKMTMSSKEGEHNINLGFCLGDSIRWSAEGRKGEFGLDPGEVSAYGVLQTSNRCQYDVDRHFQGLTLKLNHMKSIGALQHLPLHKMSAALSGNSGLFNSGQMTSSMKRIVHDIIHCHYEGDIKHIYLEGKVLELFAVYLNEAILEKNSPSPLLGLSRTDIANLQRAKDILDADLISPPSLSELAKLAYLNEFKLKKGFKLLFGLPVHAYVISRRLEVAFDLLEEGSMKITEAAYAAGFGKAGHFSEQFKRKYGVNPSEYFSQLRH</sequence>
<evidence type="ECO:0000256" key="2">
    <source>
        <dbReference type="ARBA" id="ARBA00023125"/>
    </source>
</evidence>
<evidence type="ECO:0000313" key="6">
    <source>
        <dbReference type="Proteomes" id="UP001519287"/>
    </source>
</evidence>
<protein>
    <submittedName>
        <fullName evidence="5">AraC-like DNA-binding protein</fullName>
    </submittedName>
</protein>
<dbReference type="PRINTS" id="PR00032">
    <property type="entry name" value="HTHARAC"/>
</dbReference>
<evidence type="ECO:0000256" key="3">
    <source>
        <dbReference type="ARBA" id="ARBA00023163"/>
    </source>
</evidence>
<keyword evidence="3" id="KW-0804">Transcription</keyword>
<dbReference type="InterPro" id="IPR053142">
    <property type="entry name" value="PchR_regulatory_protein"/>
</dbReference>
<dbReference type="Pfam" id="PF12833">
    <property type="entry name" value="HTH_18"/>
    <property type="match status" value="1"/>
</dbReference>
<dbReference type="SMART" id="SM00342">
    <property type="entry name" value="HTH_ARAC"/>
    <property type="match status" value="1"/>
</dbReference>
<accession>A0ABS4IP97</accession>
<keyword evidence="6" id="KW-1185">Reference proteome</keyword>
<dbReference type="PANTHER" id="PTHR47893">
    <property type="entry name" value="REGULATORY PROTEIN PCHR"/>
    <property type="match status" value="1"/>
</dbReference>
<name>A0ABS4IP97_9BACL</name>
<dbReference type="InterPro" id="IPR009057">
    <property type="entry name" value="Homeodomain-like_sf"/>
</dbReference>
<organism evidence="5 6">
    <name type="scientific">Paenibacillus eucommiae</name>
    <dbReference type="NCBI Taxonomy" id="1355755"/>
    <lineage>
        <taxon>Bacteria</taxon>
        <taxon>Bacillati</taxon>
        <taxon>Bacillota</taxon>
        <taxon>Bacilli</taxon>
        <taxon>Bacillales</taxon>
        <taxon>Paenibacillaceae</taxon>
        <taxon>Paenibacillus</taxon>
    </lineage>
</organism>
<dbReference type="RefSeq" id="WP_209970208.1">
    <property type="nucleotide sequence ID" value="NZ_JAGGLB010000002.1"/>
</dbReference>
<dbReference type="Proteomes" id="UP001519287">
    <property type="component" value="Unassembled WGS sequence"/>
</dbReference>
<evidence type="ECO:0000259" key="4">
    <source>
        <dbReference type="PROSITE" id="PS01124"/>
    </source>
</evidence>
<dbReference type="SUPFAM" id="SSF46689">
    <property type="entry name" value="Homeodomain-like"/>
    <property type="match status" value="1"/>
</dbReference>
<proteinExistence type="predicted"/>
<dbReference type="EMBL" id="JAGGLB010000002">
    <property type="protein sequence ID" value="MBP1989392.1"/>
    <property type="molecule type" value="Genomic_DNA"/>
</dbReference>
<reference evidence="5 6" key="1">
    <citation type="submission" date="2021-03" db="EMBL/GenBank/DDBJ databases">
        <title>Genomic Encyclopedia of Type Strains, Phase IV (KMG-IV): sequencing the most valuable type-strain genomes for metagenomic binning, comparative biology and taxonomic classification.</title>
        <authorList>
            <person name="Goeker M."/>
        </authorList>
    </citation>
    <scope>NUCLEOTIDE SEQUENCE [LARGE SCALE GENOMIC DNA]</scope>
    <source>
        <strain evidence="5 6">DSM 26048</strain>
    </source>
</reference>
<dbReference type="InterPro" id="IPR020449">
    <property type="entry name" value="Tscrpt_reg_AraC-type_HTH"/>
</dbReference>
<evidence type="ECO:0000313" key="5">
    <source>
        <dbReference type="EMBL" id="MBP1989392.1"/>
    </source>
</evidence>
<feature type="domain" description="HTH araC/xylS-type" evidence="4">
    <location>
        <begin position="193"/>
        <end position="291"/>
    </location>
</feature>
<dbReference type="InterPro" id="IPR018060">
    <property type="entry name" value="HTH_AraC"/>
</dbReference>
<dbReference type="PANTHER" id="PTHR47893:SF1">
    <property type="entry name" value="REGULATORY PROTEIN PCHR"/>
    <property type="match status" value="1"/>
</dbReference>